<dbReference type="SUPFAM" id="SSF50129">
    <property type="entry name" value="GroES-like"/>
    <property type="match status" value="1"/>
</dbReference>
<reference evidence="2 3" key="1">
    <citation type="submission" date="2019-06" db="EMBL/GenBank/DDBJ databases">
        <title>Whole genome shotgun sequence of Glutamicibacter uratoxydans NBRC 15515.</title>
        <authorList>
            <person name="Hosoyama A."/>
            <person name="Uohara A."/>
            <person name="Ohji S."/>
            <person name="Ichikawa N."/>
        </authorList>
    </citation>
    <scope>NUCLEOTIDE SEQUENCE [LARGE SCALE GENOMIC DNA]</scope>
    <source>
        <strain evidence="2 3">NBRC 15515</strain>
    </source>
</reference>
<sequence>MRAVVYDTYSQDLSSLEVREVPKPKVGPGTVLVKVKAAGVNPVDWKVMAGYLDPLMDAYFPVIPGWDVAGVVEAVGFDTPEFHVGDEVMAYARKDVVQGGTFAEYVVVPAKAVALKPAELSWEQAGGLPLAGGTAQRALDTLGDLDGKTLLVHGAAGGVGSLAVQLGVARGATVLGTASEKNFDFLRGLGAVPVAYGEGVVERVLEAAGGKVDAVADFVGEQLETTLAVLADGGKHVSIADGGVAEHGGRYVWVRPDGGETARLGELAASGALKVEVAQSFGLDQVAQAFALSQSGHVRGKLVIVP</sequence>
<dbReference type="Gene3D" id="3.90.180.10">
    <property type="entry name" value="Medium-chain alcohol dehydrogenases, catalytic domain"/>
    <property type="match status" value="1"/>
</dbReference>
<comment type="caution">
    <text evidence="2">The sequence shown here is derived from an EMBL/GenBank/DDBJ whole genome shotgun (WGS) entry which is preliminary data.</text>
</comment>
<keyword evidence="3" id="KW-1185">Reference proteome</keyword>
<dbReference type="InterPro" id="IPR011032">
    <property type="entry name" value="GroES-like_sf"/>
</dbReference>
<dbReference type="InterPro" id="IPR020843">
    <property type="entry name" value="ER"/>
</dbReference>
<dbReference type="GO" id="GO:0016491">
    <property type="term" value="F:oxidoreductase activity"/>
    <property type="evidence" value="ECO:0007669"/>
    <property type="project" value="InterPro"/>
</dbReference>
<dbReference type="InterPro" id="IPR052733">
    <property type="entry name" value="Chloroplast_QOR"/>
</dbReference>
<protein>
    <submittedName>
        <fullName evidence="2">Oxidoreductase</fullName>
    </submittedName>
</protein>
<dbReference type="EMBL" id="BJNY01000002">
    <property type="protein sequence ID" value="GED05122.1"/>
    <property type="molecule type" value="Genomic_DNA"/>
</dbReference>
<dbReference type="PANTHER" id="PTHR44013:SF1">
    <property type="entry name" value="ZINC-TYPE ALCOHOL DEHYDROGENASE-LIKE PROTEIN C16A3.02C"/>
    <property type="match status" value="1"/>
</dbReference>
<dbReference type="RefSeq" id="WP_170184069.1">
    <property type="nucleotide sequence ID" value="NZ_BAAAJL010000003.1"/>
</dbReference>
<evidence type="ECO:0000313" key="3">
    <source>
        <dbReference type="Proteomes" id="UP000316612"/>
    </source>
</evidence>
<dbReference type="InterPro" id="IPR013154">
    <property type="entry name" value="ADH-like_N"/>
</dbReference>
<proteinExistence type="predicted"/>
<feature type="domain" description="Enoyl reductase (ER)" evidence="1">
    <location>
        <begin position="11"/>
        <end position="304"/>
    </location>
</feature>
<dbReference type="SMART" id="SM00829">
    <property type="entry name" value="PKS_ER"/>
    <property type="match status" value="1"/>
</dbReference>
<dbReference type="Pfam" id="PF08240">
    <property type="entry name" value="ADH_N"/>
    <property type="match status" value="1"/>
</dbReference>
<dbReference type="Gene3D" id="3.40.50.720">
    <property type="entry name" value="NAD(P)-binding Rossmann-like Domain"/>
    <property type="match status" value="1"/>
</dbReference>
<dbReference type="CDD" id="cd05289">
    <property type="entry name" value="MDR_like_2"/>
    <property type="match status" value="1"/>
</dbReference>
<dbReference type="SUPFAM" id="SSF51735">
    <property type="entry name" value="NAD(P)-binding Rossmann-fold domains"/>
    <property type="match status" value="1"/>
</dbReference>
<dbReference type="AlphaFoldDB" id="A0A4Y4DIP3"/>
<evidence type="ECO:0000313" key="2">
    <source>
        <dbReference type="EMBL" id="GED05122.1"/>
    </source>
</evidence>
<dbReference type="Pfam" id="PF13602">
    <property type="entry name" value="ADH_zinc_N_2"/>
    <property type="match status" value="1"/>
</dbReference>
<evidence type="ECO:0000259" key="1">
    <source>
        <dbReference type="SMART" id="SM00829"/>
    </source>
</evidence>
<dbReference type="PANTHER" id="PTHR44013">
    <property type="entry name" value="ZINC-TYPE ALCOHOL DEHYDROGENASE-LIKE PROTEIN C16A3.02C"/>
    <property type="match status" value="1"/>
</dbReference>
<name>A0A4Y4DIP3_GLUUR</name>
<dbReference type="Proteomes" id="UP000316612">
    <property type="component" value="Unassembled WGS sequence"/>
</dbReference>
<organism evidence="2 3">
    <name type="scientific">Glutamicibacter uratoxydans</name>
    <name type="common">Arthrobacter uratoxydans</name>
    <dbReference type="NCBI Taxonomy" id="43667"/>
    <lineage>
        <taxon>Bacteria</taxon>
        <taxon>Bacillati</taxon>
        <taxon>Actinomycetota</taxon>
        <taxon>Actinomycetes</taxon>
        <taxon>Micrococcales</taxon>
        <taxon>Micrococcaceae</taxon>
        <taxon>Glutamicibacter</taxon>
    </lineage>
</organism>
<accession>A0A4Y4DIP3</accession>
<gene>
    <name evidence="2" type="ORF">AUR04nite_06540</name>
</gene>
<dbReference type="InterPro" id="IPR036291">
    <property type="entry name" value="NAD(P)-bd_dom_sf"/>
</dbReference>